<feature type="region of interest" description="Disordered" evidence="1">
    <location>
        <begin position="1"/>
        <end position="21"/>
    </location>
</feature>
<evidence type="ECO:0000313" key="2">
    <source>
        <dbReference type="EMBL" id="KAJ4436601.1"/>
    </source>
</evidence>
<sequence>MAGLCEGGNEPSGSLKTSNHVTTSQTMKLNVIAPDTACVSRHFNTLASPSLEADNIEGREEIWMQEAT</sequence>
<feature type="compositionally biased region" description="Polar residues" evidence="1">
    <location>
        <begin position="11"/>
        <end position="21"/>
    </location>
</feature>
<protein>
    <submittedName>
        <fullName evidence="2">Uncharacterized protein</fullName>
    </submittedName>
</protein>
<accession>A0ABQ8SQX8</accession>
<name>A0ABQ8SQX8_PERAM</name>
<evidence type="ECO:0000256" key="1">
    <source>
        <dbReference type="SAM" id="MobiDB-lite"/>
    </source>
</evidence>
<evidence type="ECO:0000313" key="3">
    <source>
        <dbReference type="Proteomes" id="UP001148838"/>
    </source>
</evidence>
<comment type="caution">
    <text evidence="2">The sequence shown here is derived from an EMBL/GenBank/DDBJ whole genome shotgun (WGS) entry which is preliminary data.</text>
</comment>
<dbReference type="EMBL" id="JAJSOF020000021">
    <property type="protein sequence ID" value="KAJ4436601.1"/>
    <property type="molecule type" value="Genomic_DNA"/>
</dbReference>
<dbReference type="Proteomes" id="UP001148838">
    <property type="component" value="Unassembled WGS sequence"/>
</dbReference>
<organism evidence="2 3">
    <name type="scientific">Periplaneta americana</name>
    <name type="common">American cockroach</name>
    <name type="synonym">Blatta americana</name>
    <dbReference type="NCBI Taxonomy" id="6978"/>
    <lineage>
        <taxon>Eukaryota</taxon>
        <taxon>Metazoa</taxon>
        <taxon>Ecdysozoa</taxon>
        <taxon>Arthropoda</taxon>
        <taxon>Hexapoda</taxon>
        <taxon>Insecta</taxon>
        <taxon>Pterygota</taxon>
        <taxon>Neoptera</taxon>
        <taxon>Polyneoptera</taxon>
        <taxon>Dictyoptera</taxon>
        <taxon>Blattodea</taxon>
        <taxon>Blattoidea</taxon>
        <taxon>Blattidae</taxon>
        <taxon>Blattinae</taxon>
        <taxon>Periplaneta</taxon>
    </lineage>
</organism>
<keyword evidence="3" id="KW-1185">Reference proteome</keyword>
<proteinExistence type="predicted"/>
<gene>
    <name evidence="2" type="ORF">ANN_16634</name>
</gene>
<reference evidence="2 3" key="1">
    <citation type="journal article" date="2022" name="Allergy">
        <title>Genome assembly and annotation of Periplaneta americana reveal a comprehensive cockroach allergen profile.</title>
        <authorList>
            <person name="Wang L."/>
            <person name="Xiong Q."/>
            <person name="Saelim N."/>
            <person name="Wang L."/>
            <person name="Nong W."/>
            <person name="Wan A.T."/>
            <person name="Shi M."/>
            <person name="Liu X."/>
            <person name="Cao Q."/>
            <person name="Hui J.H.L."/>
            <person name="Sookrung N."/>
            <person name="Leung T.F."/>
            <person name="Tungtrongchitr A."/>
            <person name="Tsui S.K.W."/>
        </authorList>
    </citation>
    <scope>NUCLEOTIDE SEQUENCE [LARGE SCALE GENOMIC DNA]</scope>
    <source>
        <strain evidence="2">PWHHKU_190912</strain>
    </source>
</reference>